<name>A0A2A9PA25_OPHUN</name>
<dbReference type="GO" id="GO:0004407">
    <property type="term" value="F:histone deacetylase activity"/>
    <property type="evidence" value="ECO:0007669"/>
    <property type="project" value="TreeGrafter"/>
</dbReference>
<reference evidence="3 4" key="1">
    <citation type="journal article" date="2015" name="BMC Genomics">
        <title>Gene expression during zombie ant biting behavior reflects the complexity underlying fungal parasitic behavioral manipulation.</title>
        <authorList>
            <person name="de Bekker C."/>
            <person name="Ohm R.A."/>
            <person name="Loreto R.G."/>
            <person name="Sebastian A."/>
            <person name="Albert I."/>
            <person name="Merrow M."/>
            <person name="Brachmann A."/>
            <person name="Hughes D.P."/>
        </authorList>
    </citation>
    <scope>NUCLEOTIDE SEQUENCE [LARGE SCALE GENOMIC DNA]</scope>
    <source>
        <strain evidence="3 4">SC16a</strain>
    </source>
</reference>
<dbReference type="InterPro" id="IPR053244">
    <property type="entry name" value="HDAC_HD_type_1"/>
</dbReference>
<feature type="compositionally biased region" description="Low complexity" evidence="1">
    <location>
        <begin position="792"/>
        <end position="804"/>
    </location>
</feature>
<feature type="region of interest" description="Disordered" evidence="1">
    <location>
        <begin position="664"/>
        <end position="704"/>
    </location>
</feature>
<feature type="compositionally biased region" description="Polar residues" evidence="1">
    <location>
        <begin position="39"/>
        <end position="65"/>
    </location>
</feature>
<dbReference type="InterPro" id="IPR023801">
    <property type="entry name" value="His_deacetylse_dom"/>
</dbReference>
<dbReference type="GO" id="GO:0005634">
    <property type="term" value="C:nucleus"/>
    <property type="evidence" value="ECO:0007669"/>
    <property type="project" value="TreeGrafter"/>
</dbReference>
<feature type="compositionally biased region" description="Polar residues" evidence="1">
    <location>
        <begin position="897"/>
        <end position="908"/>
    </location>
</feature>
<feature type="compositionally biased region" description="Basic and acidic residues" evidence="1">
    <location>
        <begin position="814"/>
        <end position="823"/>
    </location>
</feature>
<feature type="compositionally biased region" description="Pro residues" evidence="1">
    <location>
        <begin position="960"/>
        <end position="973"/>
    </location>
</feature>
<dbReference type="Gene3D" id="3.40.800.20">
    <property type="entry name" value="Histone deacetylase domain"/>
    <property type="match status" value="1"/>
</dbReference>
<accession>A0A2A9PA25</accession>
<feature type="compositionally biased region" description="Polar residues" evidence="1">
    <location>
        <begin position="845"/>
        <end position="856"/>
    </location>
</feature>
<dbReference type="PRINTS" id="PR01270">
    <property type="entry name" value="HDASUPER"/>
</dbReference>
<dbReference type="GO" id="GO:0010468">
    <property type="term" value="P:regulation of gene expression"/>
    <property type="evidence" value="ECO:0007669"/>
    <property type="project" value="UniProtKB-ARBA"/>
</dbReference>
<feature type="compositionally biased region" description="Basic and acidic residues" evidence="1">
    <location>
        <begin position="664"/>
        <end position="683"/>
    </location>
</feature>
<evidence type="ECO:0000259" key="2">
    <source>
        <dbReference type="Pfam" id="PF00850"/>
    </source>
</evidence>
<dbReference type="AlphaFoldDB" id="A0A2A9PA25"/>
<evidence type="ECO:0000313" key="4">
    <source>
        <dbReference type="Proteomes" id="UP000037136"/>
    </source>
</evidence>
<comment type="caution">
    <text evidence="3">The sequence shown here is derived from an EMBL/GenBank/DDBJ whole genome shotgun (WGS) entry which is preliminary data.</text>
</comment>
<dbReference type="EMBL" id="LAZP02000367">
    <property type="protein sequence ID" value="PFH57777.1"/>
    <property type="molecule type" value="Genomic_DNA"/>
</dbReference>
<protein>
    <recommendedName>
        <fullName evidence="2">Histone deacetylase domain-containing protein</fullName>
    </recommendedName>
</protein>
<dbReference type="Pfam" id="PF00850">
    <property type="entry name" value="Hist_deacetyl"/>
    <property type="match status" value="1"/>
</dbReference>
<dbReference type="PANTHER" id="PTHR47558">
    <property type="entry name" value="HISTONE DEACETYLASE HOS3"/>
    <property type="match status" value="1"/>
</dbReference>
<dbReference type="Proteomes" id="UP000037136">
    <property type="component" value="Unassembled WGS sequence"/>
</dbReference>
<dbReference type="STRING" id="268505.A0A2A9PA25"/>
<dbReference type="InterPro" id="IPR037138">
    <property type="entry name" value="His_deacetylse_dom_sf"/>
</dbReference>
<feature type="domain" description="Histone deacetylase" evidence="2">
    <location>
        <begin position="227"/>
        <end position="547"/>
    </location>
</feature>
<dbReference type="SUPFAM" id="SSF52768">
    <property type="entry name" value="Arginase/deacetylase"/>
    <property type="match status" value="1"/>
</dbReference>
<feature type="region of interest" description="Disordered" evidence="1">
    <location>
        <begin position="1"/>
        <end position="119"/>
    </location>
</feature>
<proteinExistence type="predicted"/>
<dbReference type="CDD" id="cd09998">
    <property type="entry name" value="HDAC_Hos3"/>
    <property type="match status" value="1"/>
</dbReference>
<feature type="region of interest" description="Disordered" evidence="1">
    <location>
        <begin position="580"/>
        <end position="642"/>
    </location>
</feature>
<reference evidence="3 4" key="2">
    <citation type="journal article" date="2017" name="Sci. Rep.">
        <title>Ant-infecting Ophiocordyceps genomes reveal a high diversity of potential behavioral manipulation genes and a possible major role for enterotoxins.</title>
        <authorList>
            <person name="de Bekker C."/>
            <person name="Ohm R.A."/>
            <person name="Evans H.C."/>
            <person name="Brachmann A."/>
            <person name="Hughes D.P."/>
        </authorList>
    </citation>
    <scope>NUCLEOTIDE SEQUENCE [LARGE SCALE GENOMIC DNA]</scope>
    <source>
        <strain evidence="3 4">SC16a</strain>
    </source>
</reference>
<feature type="compositionally biased region" description="Low complexity" evidence="1">
    <location>
        <begin position="597"/>
        <end position="611"/>
    </location>
</feature>
<dbReference type="FunFam" id="3.40.800.20:FF:000011">
    <property type="entry name" value="Histone deacetylase HOS3"/>
    <property type="match status" value="1"/>
</dbReference>
<dbReference type="PANTHER" id="PTHR47558:SF1">
    <property type="entry name" value="HISTONE DEACETYLASE HOS3"/>
    <property type="match status" value="1"/>
</dbReference>
<organism evidence="3 4">
    <name type="scientific">Ophiocordyceps unilateralis</name>
    <name type="common">Zombie-ant fungus</name>
    <name type="synonym">Torrubia unilateralis</name>
    <dbReference type="NCBI Taxonomy" id="268505"/>
    <lineage>
        <taxon>Eukaryota</taxon>
        <taxon>Fungi</taxon>
        <taxon>Dikarya</taxon>
        <taxon>Ascomycota</taxon>
        <taxon>Pezizomycotina</taxon>
        <taxon>Sordariomycetes</taxon>
        <taxon>Hypocreomycetidae</taxon>
        <taxon>Hypocreales</taxon>
        <taxon>Ophiocordycipitaceae</taxon>
        <taxon>Ophiocordyceps</taxon>
    </lineage>
</organism>
<feature type="compositionally biased region" description="Low complexity" evidence="1">
    <location>
        <begin position="86"/>
        <end position="100"/>
    </location>
</feature>
<dbReference type="OrthoDB" id="5232919at2759"/>
<gene>
    <name evidence="3" type="ORF">XA68_14586</name>
</gene>
<feature type="region of interest" description="Disordered" evidence="1">
    <location>
        <begin position="727"/>
        <end position="769"/>
    </location>
</feature>
<feature type="region of interest" description="Disordered" evidence="1">
    <location>
        <begin position="783"/>
        <end position="865"/>
    </location>
</feature>
<evidence type="ECO:0000256" key="1">
    <source>
        <dbReference type="SAM" id="MobiDB-lite"/>
    </source>
</evidence>
<feature type="region of interest" description="Disordered" evidence="1">
    <location>
        <begin position="881"/>
        <end position="983"/>
    </location>
</feature>
<dbReference type="InterPro" id="IPR023696">
    <property type="entry name" value="Ureohydrolase_dom_sf"/>
</dbReference>
<dbReference type="InterPro" id="IPR000286">
    <property type="entry name" value="HDACs"/>
</dbReference>
<keyword evidence="4" id="KW-1185">Reference proteome</keyword>
<sequence>MASASPARATGRNEDDDDGGGLTQSLQELTLTAPLRRSSAFQTRRASPTSTRPGLSTRSPSSASRAVTPPLIRKASLNSLHSANGARSLSRRSSSAHLASPTPKAGLATSHEDEDEKPHVTANSIASDYFRAELDAFHASNSALESDTLVVLNDAVYGHRYSRPRTSRSTLSTIVERPERIKAGVLGIATAYVRLGGRYGHGMQNGLSYIPFRIRKTDRRMPLVSPAVTNVHGTKWMEELKLMCDAAESKLAMGAKELQRPHANRGGSDAGIPTKLHEGDLYLCAESLEAIEGALGAVCEAVDAVFTSAHRRAFVGVRPPGHHCSASHPSGFCWVNNVHVGVMHAILAHGLTHAAIIDFDLHHGDGSQAIAWQHNARAVAAAKNAAAWKKTSIGYFSMHDINSYPCEMGDEEKVKNASLCIDKAHGQSIWNVHLEPWKSEDDFWLLYESKYCVLLEKTRGYLRHQADRFRASNQTPKAAIFLSAGFDASEWEGLGMQRHQVNVPTSFYARLGQDVVRLAAEQGLAVEGRVISVLEGGYSDRALFSGIFSHLCGLVGEARQSGQGETHTYHPVWWSSAELDKLENPPEPPEPLKRRTTTPPTYSTPTQASTAKVVDPERMRRSLSGIGSARPPERPPTPPPPQVPWTVAAHELSKLIVPAGRQTDSYRPEDLNAEATRARRDRQSTLSGMMAPPPPVEASGRPTSRMALRERKARAIVSIDEEAVEQPAKSRRKTVGVPGAVLDKPLASSTLPLPLGPPSTRPTARRLSGTSDPVALLEEECPGAETGHDVGRPAPAVSSRPPSRGKLAVKKTRTAGDGRKETASKAPRSPKMPLPETKKDAPAYKSSTVSSAATSPDETDAMDGITAGMKRIKINLITRSQREVREAAAENAPPPLSNSIPSCGTWQPQAGAGPEPEEASPSRVVVMKDANPPQTARSCEAPQPETPTASSLAPAVYNPQPRPVPDTPDPLQGPGPMTFSPHALLKGNQAADDVFVRCQPPTQPLEGLPTPIPARKQNGLFRYTSSGIPFAPRPVPGAVAGTEADDAAVWEVPESPQT</sequence>
<evidence type="ECO:0000313" key="3">
    <source>
        <dbReference type="EMBL" id="PFH57777.1"/>
    </source>
</evidence>